<dbReference type="GO" id="GO:0005829">
    <property type="term" value="C:cytosol"/>
    <property type="evidence" value="ECO:0007669"/>
    <property type="project" value="TreeGrafter"/>
</dbReference>
<dbReference type="PROSITE" id="PS00175">
    <property type="entry name" value="PG_MUTASE"/>
    <property type="match status" value="1"/>
</dbReference>
<evidence type="ECO:0000256" key="2">
    <source>
        <dbReference type="PIRSR" id="PIRSR613078-1"/>
    </source>
</evidence>
<dbReference type="CDD" id="cd07067">
    <property type="entry name" value="HP_PGM_like"/>
    <property type="match status" value="1"/>
</dbReference>
<sequence>MKLLLIRHGETVDNVSGIYAGSLDSSLTNHGLIQTDKLGRYLQKNGYQINQIFSSDLQRAFLTAHAIQKYQINSSPSITRLKHLREQDLGFFEGRKISSQGPISKLLSNNVIDEKVSIQRKMESTRSLDARADIFIDNYLLNLVGNEAENYTIAIVSHGIFLGRLWRALLKRFSSSKIRIQSDCSRKLTGPNLKYLGNWSNTGYLEFDILEDRGFHPRSKTDFNTISVHDTSDVGSQQSSSRYLDRHKCNNPIHYDASHRISESRINHHLLNFFIEVRAINSQDHLNGLQKLRGGTGNLKHDPSQKTIDKYFPVANKKQRVL</sequence>
<evidence type="ECO:0000313" key="4">
    <source>
        <dbReference type="EMBL" id="RKF53161.1"/>
    </source>
</evidence>
<dbReference type="EMBL" id="MCFK01010819">
    <property type="protein sequence ID" value="RKF53161.1"/>
    <property type="molecule type" value="Genomic_DNA"/>
</dbReference>
<feature type="binding site" evidence="3">
    <location>
        <position position="59"/>
    </location>
    <ligand>
        <name>substrate</name>
    </ligand>
</feature>
<dbReference type="InterPro" id="IPR001345">
    <property type="entry name" value="PG/BPGM_mutase_AS"/>
</dbReference>
<feature type="binding site" evidence="3">
    <location>
        <begin position="7"/>
        <end position="14"/>
    </location>
    <ligand>
        <name>substrate</name>
    </ligand>
</feature>
<organism evidence="4 5">
    <name type="scientific">Erysiphe neolycopersici</name>
    <dbReference type="NCBI Taxonomy" id="212602"/>
    <lineage>
        <taxon>Eukaryota</taxon>
        <taxon>Fungi</taxon>
        <taxon>Dikarya</taxon>
        <taxon>Ascomycota</taxon>
        <taxon>Pezizomycotina</taxon>
        <taxon>Leotiomycetes</taxon>
        <taxon>Erysiphales</taxon>
        <taxon>Erysiphaceae</taxon>
        <taxon>Erysiphe</taxon>
    </lineage>
</organism>
<dbReference type="GO" id="GO:0043456">
    <property type="term" value="P:regulation of pentose-phosphate shunt"/>
    <property type="evidence" value="ECO:0007669"/>
    <property type="project" value="TreeGrafter"/>
</dbReference>
<dbReference type="STRING" id="212602.A0A420H6V9"/>
<gene>
    <name evidence="4" type="ORF">OnM2_108022</name>
</gene>
<dbReference type="InterPro" id="IPR051695">
    <property type="entry name" value="Phosphoglycerate_Mutase"/>
</dbReference>
<feature type="active site" description="Proton donor/acceptor" evidence="2">
    <location>
        <position position="86"/>
    </location>
</feature>
<feature type="active site" description="Tele-phosphohistidine intermediate" evidence="2">
    <location>
        <position position="8"/>
    </location>
</feature>
<dbReference type="InterPro" id="IPR013078">
    <property type="entry name" value="His_Pase_superF_clade-1"/>
</dbReference>
<evidence type="ECO:0000256" key="3">
    <source>
        <dbReference type="PIRSR" id="PIRSR613078-2"/>
    </source>
</evidence>
<dbReference type="Proteomes" id="UP000286134">
    <property type="component" value="Unassembled WGS sequence"/>
</dbReference>
<dbReference type="OrthoDB" id="354304at2759"/>
<comment type="caution">
    <text evidence="4">The sequence shown here is derived from an EMBL/GenBank/DDBJ whole genome shotgun (WGS) entry which is preliminary data.</text>
</comment>
<dbReference type="Pfam" id="PF00300">
    <property type="entry name" value="His_Phos_1"/>
    <property type="match status" value="1"/>
</dbReference>
<name>A0A420H6V9_9PEZI</name>
<dbReference type="SMART" id="SM00855">
    <property type="entry name" value="PGAM"/>
    <property type="match status" value="1"/>
</dbReference>
<proteinExistence type="predicted"/>
<keyword evidence="5" id="KW-1185">Reference proteome</keyword>
<dbReference type="SUPFAM" id="SSF53254">
    <property type="entry name" value="Phosphoglycerate mutase-like"/>
    <property type="match status" value="1"/>
</dbReference>
<reference evidence="4 5" key="1">
    <citation type="journal article" date="2018" name="BMC Genomics">
        <title>Comparative genome analyses reveal sequence features reflecting distinct modes of host-adaptation between dicot and monocot powdery mildew.</title>
        <authorList>
            <person name="Wu Y."/>
            <person name="Ma X."/>
            <person name="Pan Z."/>
            <person name="Kale S.D."/>
            <person name="Song Y."/>
            <person name="King H."/>
            <person name="Zhang Q."/>
            <person name="Presley C."/>
            <person name="Deng X."/>
            <person name="Wei C.I."/>
            <person name="Xiao S."/>
        </authorList>
    </citation>
    <scope>NUCLEOTIDE SEQUENCE [LARGE SCALE GENOMIC DNA]</scope>
    <source>
        <strain evidence="4">UMSG2</strain>
    </source>
</reference>
<dbReference type="PANTHER" id="PTHR46517:SF1">
    <property type="entry name" value="FRUCTOSE-2,6-BISPHOSPHATASE TIGAR"/>
    <property type="match status" value="1"/>
</dbReference>
<evidence type="ECO:0000313" key="5">
    <source>
        <dbReference type="Proteomes" id="UP000286134"/>
    </source>
</evidence>
<dbReference type="AlphaFoldDB" id="A0A420H6V9"/>
<dbReference type="Gene3D" id="3.40.50.1240">
    <property type="entry name" value="Phosphoglycerate mutase-like"/>
    <property type="match status" value="1"/>
</dbReference>
<dbReference type="GO" id="GO:0004331">
    <property type="term" value="F:fructose-2,6-bisphosphate 2-phosphatase activity"/>
    <property type="evidence" value="ECO:0007669"/>
    <property type="project" value="TreeGrafter"/>
</dbReference>
<keyword evidence="1" id="KW-0378">Hydrolase</keyword>
<dbReference type="PANTHER" id="PTHR46517">
    <property type="entry name" value="FRUCTOSE-2,6-BISPHOSPHATASE TIGAR"/>
    <property type="match status" value="1"/>
</dbReference>
<dbReference type="InterPro" id="IPR029033">
    <property type="entry name" value="His_PPase_superfam"/>
</dbReference>
<protein>
    <submittedName>
        <fullName evidence="4">Putative phosphatase</fullName>
    </submittedName>
</protein>
<accession>A0A420H6V9</accession>
<dbReference type="GO" id="GO:0045820">
    <property type="term" value="P:negative regulation of glycolytic process"/>
    <property type="evidence" value="ECO:0007669"/>
    <property type="project" value="TreeGrafter"/>
</dbReference>
<evidence type="ECO:0000256" key="1">
    <source>
        <dbReference type="ARBA" id="ARBA00022801"/>
    </source>
</evidence>